<reference evidence="1" key="2">
    <citation type="journal article" date="2015" name="Fish Shellfish Immunol.">
        <title>Early steps in the European eel (Anguilla anguilla)-Vibrio vulnificus interaction in the gills: Role of the RtxA13 toxin.</title>
        <authorList>
            <person name="Callol A."/>
            <person name="Pajuelo D."/>
            <person name="Ebbesson L."/>
            <person name="Teles M."/>
            <person name="MacKenzie S."/>
            <person name="Amaro C."/>
        </authorList>
    </citation>
    <scope>NUCLEOTIDE SEQUENCE</scope>
</reference>
<protein>
    <submittedName>
        <fullName evidence="1">Uncharacterized protein</fullName>
    </submittedName>
</protein>
<proteinExistence type="predicted"/>
<dbReference type="EMBL" id="GBXM01038021">
    <property type="protein sequence ID" value="JAH70556.1"/>
    <property type="molecule type" value="Transcribed_RNA"/>
</dbReference>
<accession>A0A0E9UXS7</accession>
<reference evidence="1" key="1">
    <citation type="submission" date="2014-11" db="EMBL/GenBank/DDBJ databases">
        <authorList>
            <person name="Amaro Gonzalez C."/>
        </authorList>
    </citation>
    <scope>NUCLEOTIDE SEQUENCE</scope>
</reference>
<evidence type="ECO:0000313" key="1">
    <source>
        <dbReference type="EMBL" id="JAH70556.1"/>
    </source>
</evidence>
<name>A0A0E9UXS7_ANGAN</name>
<dbReference type="AlphaFoldDB" id="A0A0E9UXS7"/>
<sequence length="44" mass="4935">MRGSNAKVHQCSHGPNLSLFSQNPLGLSMPYWHKKKLPSLTVED</sequence>
<organism evidence="1">
    <name type="scientific">Anguilla anguilla</name>
    <name type="common">European freshwater eel</name>
    <name type="synonym">Muraena anguilla</name>
    <dbReference type="NCBI Taxonomy" id="7936"/>
    <lineage>
        <taxon>Eukaryota</taxon>
        <taxon>Metazoa</taxon>
        <taxon>Chordata</taxon>
        <taxon>Craniata</taxon>
        <taxon>Vertebrata</taxon>
        <taxon>Euteleostomi</taxon>
        <taxon>Actinopterygii</taxon>
        <taxon>Neopterygii</taxon>
        <taxon>Teleostei</taxon>
        <taxon>Anguilliformes</taxon>
        <taxon>Anguillidae</taxon>
        <taxon>Anguilla</taxon>
    </lineage>
</organism>